<dbReference type="Proteomes" id="UP000598467">
    <property type="component" value="Unassembled WGS sequence"/>
</dbReference>
<dbReference type="InterPro" id="IPR058208">
    <property type="entry name" value="PACE"/>
</dbReference>
<keyword evidence="1" id="KW-0812">Transmembrane</keyword>
<feature type="domain" description="Chlorhexidine efflux transporter" evidence="2">
    <location>
        <begin position="73"/>
        <end position="134"/>
    </location>
</feature>
<dbReference type="RefSeq" id="WP_190292258.1">
    <property type="nucleotide sequence ID" value="NZ_JABFCZ010000015.1"/>
</dbReference>
<keyword evidence="1" id="KW-0472">Membrane</keyword>
<feature type="domain" description="Chlorhexidine efflux transporter" evidence="2">
    <location>
        <begin position="2"/>
        <end position="65"/>
    </location>
</feature>
<organism evidence="3 4">
    <name type="scientific">Roseibium aggregatum</name>
    <dbReference type="NCBI Taxonomy" id="187304"/>
    <lineage>
        <taxon>Bacteria</taxon>
        <taxon>Pseudomonadati</taxon>
        <taxon>Pseudomonadota</taxon>
        <taxon>Alphaproteobacteria</taxon>
        <taxon>Hyphomicrobiales</taxon>
        <taxon>Stappiaceae</taxon>
        <taxon>Roseibium</taxon>
    </lineage>
</organism>
<evidence type="ECO:0000313" key="3">
    <source>
        <dbReference type="EMBL" id="MBD1547505.1"/>
    </source>
</evidence>
<sequence length="137" mass="15641">MRTTPDRIRHAVSFEIIGLLLVMPLVSWLFGLPMQETGVIGIGGSMVAMLWTYLFNLGFDLVLRRFTGRTDKGLILRVFHAVLYEVGLVLALMPAIAWYLGITLWQALSIDIVFALFFMAYAFFFNLAYDWLFPVPE</sequence>
<evidence type="ECO:0000313" key="4">
    <source>
        <dbReference type="Proteomes" id="UP000598467"/>
    </source>
</evidence>
<dbReference type="Pfam" id="PF05232">
    <property type="entry name" value="BTP"/>
    <property type="match status" value="2"/>
</dbReference>
<comment type="caution">
    <text evidence="3">The sequence shown here is derived from an EMBL/GenBank/DDBJ whole genome shotgun (WGS) entry which is preliminary data.</text>
</comment>
<proteinExistence type="predicted"/>
<gene>
    <name evidence="3" type="ORF">HK439_14655</name>
</gene>
<feature type="transmembrane region" description="Helical" evidence="1">
    <location>
        <begin position="38"/>
        <end position="62"/>
    </location>
</feature>
<name>A0A926P193_9HYPH</name>
<dbReference type="NCBIfam" id="NF033664">
    <property type="entry name" value="PACE_transport"/>
    <property type="match status" value="1"/>
</dbReference>
<dbReference type="InterPro" id="IPR007896">
    <property type="entry name" value="BTP_bacteria"/>
</dbReference>
<reference evidence="3" key="1">
    <citation type="submission" date="2020-05" db="EMBL/GenBank/DDBJ databases">
        <title>Identification of trans-AT polyketide cluster in two marine bacteria, producers of a novel glutaramide-containing polyketide sesbanimide D and analogs.</title>
        <authorList>
            <person name="Kacar D."/>
            <person name="Rodriguez P."/>
            <person name="Canedo L."/>
            <person name="Gonzalez E."/>
            <person name="Galan B."/>
            <person name="De La Calle F."/>
            <person name="Garcia J.L."/>
        </authorList>
    </citation>
    <scope>NUCLEOTIDE SEQUENCE</scope>
    <source>
        <strain evidence="3">PHM038</strain>
    </source>
</reference>
<evidence type="ECO:0000256" key="1">
    <source>
        <dbReference type="SAM" id="Phobius"/>
    </source>
</evidence>
<dbReference type="AlphaFoldDB" id="A0A926P193"/>
<feature type="transmembrane region" description="Helical" evidence="1">
    <location>
        <begin position="74"/>
        <end position="100"/>
    </location>
</feature>
<keyword evidence="1" id="KW-1133">Transmembrane helix</keyword>
<protein>
    <submittedName>
        <fullName evidence="3">PACE efflux transporter</fullName>
    </submittedName>
</protein>
<accession>A0A926P193</accession>
<feature type="transmembrane region" description="Helical" evidence="1">
    <location>
        <begin position="12"/>
        <end position="32"/>
    </location>
</feature>
<feature type="transmembrane region" description="Helical" evidence="1">
    <location>
        <begin position="112"/>
        <end position="132"/>
    </location>
</feature>
<evidence type="ECO:0000259" key="2">
    <source>
        <dbReference type="Pfam" id="PF05232"/>
    </source>
</evidence>
<dbReference type="EMBL" id="JABFCZ010000015">
    <property type="protein sequence ID" value="MBD1547505.1"/>
    <property type="molecule type" value="Genomic_DNA"/>
</dbReference>